<evidence type="ECO:0000256" key="15">
    <source>
        <dbReference type="ARBA" id="ARBA00023291"/>
    </source>
</evidence>
<evidence type="ECO:0000256" key="6">
    <source>
        <dbReference type="ARBA" id="ARBA00022630"/>
    </source>
</evidence>
<keyword evidence="12" id="KW-0408">Iron</keyword>
<dbReference type="GO" id="GO:0015930">
    <property type="term" value="F:glutamate synthase activity"/>
    <property type="evidence" value="ECO:0007669"/>
    <property type="project" value="InterPro"/>
</dbReference>
<dbReference type="GO" id="GO:0006537">
    <property type="term" value="P:glutamate biosynthetic process"/>
    <property type="evidence" value="ECO:0007669"/>
    <property type="project" value="UniProtKB-KW"/>
</dbReference>
<evidence type="ECO:0000256" key="3">
    <source>
        <dbReference type="ARBA" id="ARBA00001974"/>
    </source>
</evidence>
<dbReference type="Gene3D" id="3.20.20.70">
    <property type="entry name" value="Aldolase class I"/>
    <property type="match status" value="2"/>
</dbReference>
<dbReference type="Gene3D" id="3.60.20.10">
    <property type="entry name" value="Glutamine Phosphoribosylpyrophosphate, subunit 1, domain 1"/>
    <property type="match status" value="1"/>
</dbReference>
<comment type="cofactor">
    <cofactor evidence="2">
        <name>[3Fe-4S] cluster</name>
        <dbReference type="ChEBI" id="CHEBI:21137"/>
    </cofactor>
</comment>
<proteinExistence type="inferred from homology"/>
<dbReference type="FunFam" id="3.20.20.70:FF:000031">
    <property type="entry name" value="Glutamate synthase 1 [NADH]"/>
    <property type="match status" value="1"/>
</dbReference>
<gene>
    <name evidence="18" type="ORF">C6Y28_03770</name>
</gene>
<evidence type="ECO:0000256" key="1">
    <source>
        <dbReference type="ARBA" id="ARBA00001917"/>
    </source>
</evidence>
<dbReference type="CDD" id="cd02808">
    <property type="entry name" value="GltS_FMN"/>
    <property type="match status" value="1"/>
</dbReference>
<comment type="similarity">
    <text evidence="4">Belongs to the glutamate synthase family.</text>
</comment>
<comment type="cofactor">
    <cofactor evidence="3">
        <name>FAD</name>
        <dbReference type="ChEBI" id="CHEBI:57692"/>
    </cofactor>
</comment>
<evidence type="ECO:0000256" key="10">
    <source>
        <dbReference type="ARBA" id="ARBA00022962"/>
    </source>
</evidence>
<keyword evidence="8" id="KW-0479">Metal-binding</keyword>
<evidence type="ECO:0000256" key="7">
    <source>
        <dbReference type="ARBA" id="ARBA00022643"/>
    </source>
</evidence>
<dbReference type="SUPFAM" id="SSF51395">
    <property type="entry name" value="FMN-linked oxidoreductases"/>
    <property type="match status" value="1"/>
</dbReference>
<protein>
    <submittedName>
        <fullName evidence="18">Glutamate synthase large subunit</fullName>
    </submittedName>
</protein>
<reference evidence="18 19" key="1">
    <citation type="journal article" date="2018" name="Genome Announc.">
        <title>Complete genomes of two Megasphaera elsdenii strains, NCIMB 702410 and ATCC 25940.</title>
        <authorList>
            <person name="Hatmaker E.A."/>
            <person name="O'Dell K."/>
            <person name="Riley L.A."/>
            <person name="Klingeman D.M."/>
            <person name="Guss A.M."/>
        </authorList>
    </citation>
    <scope>NUCLEOTIDE SEQUENCE [LARGE SCALE GENOMIC DNA]</scope>
    <source>
        <strain evidence="18 19">NCIMB702410</strain>
    </source>
</reference>
<dbReference type="GO" id="GO:0019676">
    <property type="term" value="P:ammonia assimilation cycle"/>
    <property type="evidence" value="ECO:0007669"/>
    <property type="project" value="TreeGrafter"/>
</dbReference>
<dbReference type="Proteomes" id="UP000238358">
    <property type="component" value="Chromosome"/>
</dbReference>
<evidence type="ECO:0000256" key="8">
    <source>
        <dbReference type="ARBA" id="ARBA00022723"/>
    </source>
</evidence>
<evidence type="ECO:0000313" key="18">
    <source>
        <dbReference type="EMBL" id="AVO26799.1"/>
    </source>
</evidence>
<comment type="cofactor">
    <cofactor evidence="1">
        <name>FMN</name>
        <dbReference type="ChEBI" id="CHEBI:58210"/>
    </cofactor>
</comment>
<dbReference type="Pfam" id="PF04898">
    <property type="entry name" value="Glu_syn_central"/>
    <property type="match status" value="1"/>
</dbReference>
<dbReference type="NCBIfam" id="NF008730">
    <property type="entry name" value="PRK11750.1"/>
    <property type="match status" value="1"/>
</dbReference>
<dbReference type="InterPro" id="IPR002489">
    <property type="entry name" value="Glu_synth_asu_C"/>
</dbReference>
<evidence type="ECO:0000256" key="14">
    <source>
        <dbReference type="ARBA" id="ARBA00023164"/>
    </source>
</evidence>
<dbReference type="GO" id="GO:0046872">
    <property type="term" value="F:metal ion binding"/>
    <property type="evidence" value="ECO:0007669"/>
    <property type="project" value="UniProtKB-KW"/>
</dbReference>
<dbReference type="SUPFAM" id="SSF69336">
    <property type="entry name" value="Alpha subunit of glutamate synthase, C-terminal domain"/>
    <property type="match status" value="1"/>
</dbReference>
<keyword evidence="14" id="KW-0314">Glutamate biosynthesis</keyword>
<evidence type="ECO:0000313" key="19">
    <source>
        <dbReference type="Proteomes" id="UP000238358"/>
    </source>
</evidence>
<evidence type="ECO:0000256" key="13">
    <source>
        <dbReference type="ARBA" id="ARBA00023014"/>
    </source>
</evidence>
<dbReference type="EMBL" id="CP027569">
    <property type="protein sequence ID" value="AVO26799.1"/>
    <property type="molecule type" value="Genomic_DNA"/>
</dbReference>
<dbReference type="GO" id="GO:0051538">
    <property type="term" value="F:3 iron, 4 sulfur cluster binding"/>
    <property type="evidence" value="ECO:0007669"/>
    <property type="project" value="UniProtKB-KW"/>
</dbReference>
<dbReference type="InterPro" id="IPR006982">
    <property type="entry name" value="Glu_synth_centr_N"/>
</dbReference>
<dbReference type="SUPFAM" id="SSF56235">
    <property type="entry name" value="N-terminal nucleophile aminohydrolases (Ntn hydrolases)"/>
    <property type="match status" value="1"/>
</dbReference>
<evidence type="ECO:0000256" key="16">
    <source>
        <dbReference type="ARBA" id="ARBA00029440"/>
    </source>
</evidence>
<evidence type="ECO:0000256" key="5">
    <source>
        <dbReference type="ARBA" id="ARBA00022605"/>
    </source>
</evidence>
<dbReference type="PANTHER" id="PTHR11938:SF133">
    <property type="entry name" value="GLUTAMATE SYNTHASE (NADH)"/>
    <property type="match status" value="1"/>
</dbReference>
<dbReference type="Pfam" id="PF01493">
    <property type="entry name" value="GXGXG"/>
    <property type="match status" value="1"/>
</dbReference>
<keyword evidence="7" id="KW-0288">FMN</keyword>
<keyword evidence="15" id="KW-0003">3Fe-4S</keyword>
<dbReference type="InterPro" id="IPR029055">
    <property type="entry name" value="Ntn_hydrolases_N"/>
</dbReference>
<evidence type="ECO:0000259" key="17">
    <source>
        <dbReference type="PROSITE" id="PS51278"/>
    </source>
</evidence>
<evidence type="ECO:0000256" key="9">
    <source>
        <dbReference type="ARBA" id="ARBA00022827"/>
    </source>
</evidence>
<dbReference type="Pfam" id="PF00310">
    <property type="entry name" value="GATase_2"/>
    <property type="match status" value="1"/>
</dbReference>
<dbReference type="RefSeq" id="WP_014015272.1">
    <property type="nucleotide sequence ID" value="NZ_CATZAM010000002.1"/>
</dbReference>
<dbReference type="FunFam" id="3.60.20.10:FF:000001">
    <property type="entry name" value="Glutamate synthase, large subunit"/>
    <property type="match status" value="1"/>
</dbReference>
<dbReference type="OrthoDB" id="9758182at2"/>
<dbReference type="InterPro" id="IPR050711">
    <property type="entry name" value="ET-N_metabolism_enzyme"/>
</dbReference>
<keyword evidence="13" id="KW-0411">Iron-sulfur</keyword>
<evidence type="ECO:0000256" key="12">
    <source>
        <dbReference type="ARBA" id="ARBA00023004"/>
    </source>
</evidence>
<accession>A0A2S0M5T7</accession>
<evidence type="ECO:0000256" key="11">
    <source>
        <dbReference type="ARBA" id="ARBA00023002"/>
    </source>
</evidence>
<dbReference type="CDD" id="cd00982">
    <property type="entry name" value="gltB_C"/>
    <property type="match status" value="1"/>
</dbReference>
<name>A0A2S0M5T7_MEGEL</name>
<dbReference type="CDD" id="cd00713">
    <property type="entry name" value="GltS"/>
    <property type="match status" value="1"/>
</dbReference>
<keyword evidence="6" id="KW-0285">Flavoprotein</keyword>
<sequence>MNKEMRDLPSPQGLYDPSYEHDACGIGIVANIKGKKSYGIIDDALTILENLRHRGAEGADANSGDGAGILVQIPHQFFKRECEVLGFSLPDEGEYGVGMIFAHRYETFRKKQMEAFEDIVRSEGLSILGWRDVPVDESLIGNIAKQTCPHFLQVFIRKDPTMKTQMDFERKLYVIRKLAEKAIVPESQKNGTDFYIASLSSKTIVYKGMLTSMQLRHFFLDLSDLDFVTSMALIHSRFSTNTFPSWARAHPNRYIVHNGEINTIQGNINWLNAREGKSKSDFFPDMEKVFPVVDDTGSDSSMFDNCLEYLYMTGHSLPHAMMMMIPEPWERDPLMSDEKRDFYRYHNFMLEQWDGPAAIGFCDGTVIGGMLDRNGLRPARYYVTRDDRVIVSSEVGVVNIPPEDVLYKGRLEPGKMLLVDTNKQRIIDDDEIKHEIATEHPYHEWYKEHIVNLDDLMTGQNIANSDAIIPYDLKEQEKVFGYTQEDMDKVILPMARDAQHAIDSMGVDVPLAVLNDRPQLLYDYFKENFAQVTNPAIDGVREKTVMSSAVMAGNVANIMEPNEASTAALYLKGPILTNEQMSVIKSLMTPKLRAATLSMLYPVNSGAEGMETAIESLCIDALKAIKNGANILVLSDRGVNSRMAAIPALLASAALHHYLIDKAVRSDVGLILESGEPREVHHFCTLIGYGITAINPYIALESIKELIANKKLQKIDYETAKQNYIDAAVKGILAVMSKMGISTVHSYHGAQIFEAVGIKQDLIDKYFCNTPSRIEGLGIAEIAKENALRHEEAYSTGDKLERGDFYQYHKGGQPHIIDPETVQLLQKAVQNDDYATYKKYADHVNRQTIFRLRDLLDFEYPAGSSIPIEEVEPVDSIVKRFRTGAMSYGALSKEAHECVATAMNRLGGMSNTGEGGEDSARFNTETNDRIKQVASARFGVTSDYLIHADELQIKCSQGAKPGEGGHLPGNKVYPDIAKTRHATTGVALISPPPHHDIYSIEDLAELIFDLKNANRKATIGVKLTSGAGIGTIAAGVVKAKADDIVVSGYDGGTGASPRTSLRHAGLPWEIGLSEVQQTLLLNRLRDRVTLEVDGKLLTGRDVAIAALFGAEVFGFGTAPLLAIGCHMLRVCHLNTCPYGVCTQDEKLRKRFKGKPEYIINFMRFVAQDLREIMARLGFHTIDEMVGRYDCLKQRDHFGNWKAKTVNLKNLLYRPYTDASVGQHFTTPQDHKINTTLDMSKLVRMCRPALEEQKHIRARLRIKNTDRVTGTILGSEITKRYGEKGLAEDTIILSFVGSAGQSFGAFIPHGLTLTLEGDANDYLGKGLSGGKIIVSPPRESVFPAEDNIIIGNVAFYGATSGEAYINGTAGERFCVRNSGISAVVEGVGNHGCEYMTGGRVLILGQTGRNFAAGMSGGIAYVYDLDPNKCNKDLVKLEPLTDDDEKAAVKTMLEKHVKYTDSNLGHILLENWDDTVTHLTKVIPEAYEEMVALIAQAEAEGHTDQEAHMIAFEKKHGKNGKK</sequence>
<dbReference type="InterPro" id="IPR036485">
    <property type="entry name" value="Glu_synth_asu_C_sf"/>
</dbReference>
<keyword evidence="5" id="KW-0028">Amino-acid biosynthesis</keyword>
<dbReference type="FunFam" id="2.160.20.60:FF:000001">
    <property type="entry name" value="Glutamate synthase, large subunit"/>
    <property type="match status" value="1"/>
</dbReference>
<dbReference type="InterPro" id="IPR017932">
    <property type="entry name" value="GATase_2_dom"/>
</dbReference>
<dbReference type="GeneID" id="97491241"/>
<dbReference type="PANTHER" id="PTHR11938">
    <property type="entry name" value="FAD NADPH DEHYDROGENASE/OXIDOREDUCTASE"/>
    <property type="match status" value="1"/>
</dbReference>
<organism evidence="18 19">
    <name type="scientific">Megasphaera elsdenii</name>
    <dbReference type="NCBI Taxonomy" id="907"/>
    <lineage>
        <taxon>Bacteria</taxon>
        <taxon>Bacillati</taxon>
        <taxon>Bacillota</taxon>
        <taxon>Negativicutes</taxon>
        <taxon>Veillonellales</taxon>
        <taxon>Veillonellaceae</taxon>
        <taxon>Megasphaera</taxon>
    </lineage>
</organism>
<dbReference type="Gene3D" id="2.160.20.60">
    <property type="entry name" value="Glutamate synthase, alpha subunit, C-terminal domain"/>
    <property type="match status" value="1"/>
</dbReference>
<keyword evidence="11" id="KW-0560">Oxidoreductase</keyword>
<evidence type="ECO:0000256" key="2">
    <source>
        <dbReference type="ARBA" id="ARBA00001927"/>
    </source>
</evidence>
<keyword evidence="10" id="KW-0315">Glutamine amidotransferase</keyword>
<dbReference type="PROSITE" id="PS51278">
    <property type="entry name" value="GATASE_TYPE_2"/>
    <property type="match status" value="1"/>
</dbReference>
<feature type="domain" description="Glutamine amidotransferase type-2" evidence="17">
    <location>
        <begin position="24"/>
        <end position="422"/>
    </location>
</feature>
<dbReference type="InterPro" id="IPR002932">
    <property type="entry name" value="Glu_synthdom"/>
</dbReference>
<dbReference type="InterPro" id="IPR013785">
    <property type="entry name" value="Aldolase_TIM"/>
</dbReference>
<evidence type="ECO:0000256" key="4">
    <source>
        <dbReference type="ARBA" id="ARBA00009716"/>
    </source>
</evidence>
<keyword evidence="9" id="KW-0274">FAD</keyword>
<dbReference type="Pfam" id="PF01645">
    <property type="entry name" value="Glu_synthase"/>
    <property type="match status" value="1"/>
</dbReference>
<comment type="pathway">
    <text evidence="16">Amino-acid biosynthesis.</text>
</comment>